<accession>A0AAV7Y503</accession>
<dbReference type="Proteomes" id="UP001146793">
    <property type="component" value="Unassembled WGS sequence"/>
</dbReference>
<dbReference type="AlphaFoldDB" id="A0AAV7Y503"/>
<keyword evidence="1" id="KW-0175">Coiled coil</keyword>
<name>A0AAV7Y503_9EUKA</name>
<evidence type="ECO:0000256" key="1">
    <source>
        <dbReference type="SAM" id="Coils"/>
    </source>
</evidence>
<organism evidence="2 3">
    <name type="scientific">Anaeramoeba flamelloides</name>
    <dbReference type="NCBI Taxonomy" id="1746091"/>
    <lineage>
        <taxon>Eukaryota</taxon>
        <taxon>Metamonada</taxon>
        <taxon>Anaeramoebidae</taxon>
        <taxon>Anaeramoeba</taxon>
    </lineage>
</organism>
<reference evidence="2" key="1">
    <citation type="submission" date="2022-08" db="EMBL/GenBank/DDBJ databases">
        <title>Novel sulphate-reducing endosymbionts in the free-living metamonad Anaeramoeba.</title>
        <authorList>
            <person name="Jerlstrom-Hultqvist J."/>
            <person name="Cepicka I."/>
            <person name="Gallot-Lavallee L."/>
            <person name="Salas-Leiva D."/>
            <person name="Curtis B.A."/>
            <person name="Zahonova K."/>
            <person name="Pipaliya S."/>
            <person name="Dacks J."/>
            <person name="Roger A.J."/>
        </authorList>
    </citation>
    <scope>NUCLEOTIDE SEQUENCE</scope>
    <source>
        <strain evidence="2">Busselton2</strain>
    </source>
</reference>
<dbReference type="EMBL" id="JANTQA010000076">
    <property type="protein sequence ID" value="KAJ3423607.1"/>
    <property type="molecule type" value="Genomic_DNA"/>
</dbReference>
<proteinExistence type="predicted"/>
<protein>
    <submittedName>
        <fullName evidence="2">Uncharacterized protein</fullName>
    </submittedName>
</protein>
<comment type="caution">
    <text evidence="2">The sequence shown here is derived from an EMBL/GenBank/DDBJ whole genome shotgun (WGS) entry which is preliminary data.</text>
</comment>
<gene>
    <name evidence="2" type="ORF">M0812_30140</name>
</gene>
<sequence length="334" mass="40341">MATSVTEHKEIFVQFYKTIKPYKNRNPIIVHVYNNLLKCNHLLLHYFIERKEMNPFTPHLVWRQKENKTNNELECLKAKLNELKENLGSTSNLQNEDQLFTILETTNQQIEEFCNLIFEYKKNVFKIRFEKYLKRFQESNQTFGNLDPVYMYYLLPNFKKNNQREAIDKCLQFIIKSLNAQNVCFYFNILNNNGEYETNEKLTQDILKMFQKYDQYLRINDLFYNYSKSSIFNLLDILVKRCSFVINKNLIERIAEWVNYKLVHHSNYDSLDADLKLQIRLELAREPLQLFDLEILSIEKLGMLLKKKLWDPKQILKLMFKRLKNARNNKLLLI</sequence>
<evidence type="ECO:0000313" key="3">
    <source>
        <dbReference type="Proteomes" id="UP001146793"/>
    </source>
</evidence>
<feature type="coiled-coil region" evidence="1">
    <location>
        <begin position="63"/>
        <end position="93"/>
    </location>
</feature>
<evidence type="ECO:0000313" key="2">
    <source>
        <dbReference type="EMBL" id="KAJ3423607.1"/>
    </source>
</evidence>